<name>A0A484K8S3_9ASTE</name>
<keyword evidence="1" id="KW-0175">Coiled coil</keyword>
<feature type="compositionally biased region" description="Polar residues" evidence="2">
    <location>
        <begin position="7"/>
        <end position="36"/>
    </location>
</feature>
<feature type="region of interest" description="Disordered" evidence="2">
    <location>
        <begin position="1"/>
        <end position="36"/>
    </location>
</feature>
<sequence length="81" mass="9349">MKRSIDCAQSQSQEVPSTNVSHDSHVETVQNEDTSLSTTDWIRAQLRKPKLDMEENLEELEKMEKDLKNANIDDDLIFVTE</sequence>
<evidence type="ECO:0000313" key="3">
    <source>
        <dbReference type="EMBL" id="VFQ60935.1"/>
    </source>
</evidence>
<evidence type="ECO:0000256" key="2">
    <source>
        <dbReference type="SAM" id="MobiDB-lite"/>
    </source>
</evidence>
<dbReference type="EMBL" id="OOIL02000126">
    <property type="protein sequence ID" value="VFQ60935.1"/>
    <property type="molecule type" value="Genomic_DNA"/>
</dbReference>
<accession>A0A484K8S3</accession>
<protein>
    <submittedName>
        <fullName evidence="3">Uncharacterized protein</fullName>
    </submittedName>
</protein>
<proteinExistence type="predicted"/>
<reference evidence="3 4" key="1">
    <citation type="submission" date="2018-04" db="EMBL/GenBank/DDBJ databases">
        <authorList>
            <person name="Vogel A."/>
        </authorList>
    </citation>
    <scope>NUCLEOTIDE SEQUENCE [LARGE SCALE GENOMIC DNA]</scope>
</reference>
<keyword evidence="4" id="KW-1185">Reference proteome</keyword>
<dbReference type="Proteomes" id="UP000595140">
    <property type="component" value="Unassembled WGS sequence"/>
</dbReference>
<organism evidence="3 4">
    <name type="scientific">Cuscuta campestris</name>
    <dbReference type="NCBI Taxonomy" id="132261"/>
    <lineage>
        <taxon>Eukaryota</taxon>
        <taxon>Viridiplantae</taxon>
        <taxon>Streptophyta</taxon>
        <taxon>Embryophyta</taxon>
        <taxon>Tracheophyta</taxon>
        <taxon>Spermatophyta</taxon>
        <taxon>Magnoliopsida</taxon>
        <taxon>eudicotyledons</taxon>
        <taxon>Gunneridae</taxon>
        <taxon>Pentapetalae</taxon>
        <taxon>asterids</taxon>
        <taxon>lamiids</taxon>
        <taxon>Solanales</taxon>
        <taxon>Convolvulaceae</taxon>
        <taxon>Cuscuteae</taxon>
        <taxon>Cuscuta</taxon>
        <taxon>Cuscuta subgen. Grammica</taxon>
        <taxon>Cuscuta sect. Cleistogrammica</taxon>
    </lineage>
</organism>
<feature type="coiled-coil region" evidence="1">
    <location>
        <begin position="43"/>
        <end position="73"/>
    </location>
</feature>
<evidence type="ECO:0000256" key="1">
    <source>
        <dbReference type="SAM" id="Coils"/>
    </source>
</evidence>
<evidence type="ECO:0000313" key="4">
    <source>
        <dbReference type="Proteomes" id="UP000595140"/>
    </source>
</evidence>
<gene>
    <name evidence="3" type="ORF">CCAM_LOCUS2711</name>
</gene>
<dbReference type="AlphaFoldDB" id="A0A484K8S3"/>